<dbReference type="Proteomes" id="UP000195437">
    <property type="component" value="Chromosome"/>
</dbReference>
<gene>
    <name evidence="1" type="ORF">CBW65_14955</name>
</gene>
<name>A0A1Y0IRS0_9BACL</name>
<sequence length="146" mass="16979">MMHVWVAYATGRRLGVDDFPRFLLGGIAPDAHHVMQEPKDASHFLRWDEALQRKYVDVERFAEKYADSAGDDYYRGYLTHLIADDVWLTTVFERHVLYAGKEERERILPAYYADFRTLNGLLIERYGAQDALVELLQAGRQRAGDR</sequence>
<dbReference type="OrthoDB" id="9810012at2"/>
<dbReference type="RefSeq" id="WP_087457517.1">
    <property type="nucleotide sequence ID" value="NZ_CP021434.1"/>
</dbReference>
<proteinExistence type="predicted"/>
<dbReference type="KEGG" id="tum:CBW65_14955"/>
<dbReference type="EMBL" id="CP021434">
    <property type="protein sequence ID" value="ARU62155.1"/>
    <property type="molecule type" value="Genomic_DNA"/>
</dbReference>
<evidence type="ECO:0008006" key="3">
    <source>
        <dbReference type="Google" id="ProtNLM"/>
    </source>
</evidence>
<evidence type="ECO:0000313" key="1">
    <source>
        <dbReference type="EMBL" id="ARU62155.1"/>
    </source>
</evidence>
<keyword evidence="2" id="KW-1185">Reference proteome</keyword>
<organism evidence="1 2">
    <name type="scientific">Tumebacillus avium</name>
    <dbReference type="NCBI Taxonomy" id="1903704"/>
    <lineage>
        <taxon>Bacteria</taxon>
        <taxon>Bacillati</taxon>
        <taxon>Bacillota</taxon>
        <taxon>Bacilli</taxon>
        <taxon>Bacillales</taxon>
        <taxon>Alicyclobacillaceae</taxon>
        <taxon>Tumebacillus</taxon>
    </lineage>
</organism>
<accession>A0A1Y0IRS0</accession>
<dbReference type="AlphaFoldDB" id="A0A1Y0IRS0"/>
<protein>
    <recommendedName>
        <fullName evidence="3">Phospholipase C/D domain-containing protein</fullName>
    </recommendedName>
</protein>
<evidence type="ECO:0000313" key="2">
    <source>
        <dbReference type="Proteomes" id="UP000195437"/>
    </source>
</evidence>
<reference evidence="2" key="1">
    <citation type="submission" date="2017-05" db="EMBL/GenBank/DDBJ databases">
        <authorList>
            <person name="Sung H."/>
        </authorList>
    </citation>
    <scope>NUCLEOTIDE SEQUENCE [LARGE SCALE GENOMIC DNA]</scope>
    <source>
        <strain evidence="2">AR23208</strain>
    </source>
</reference>